<evidence type="ECO:0000313" key="8">
    <source>
        <dbReference type="Proteomes" id="UP000696294"/>
    </source>
</evidence>
<dbReference type="InterPro" id="IPR051677">
    <property type="entry name" value="AfsR-DnrI-RedD_regulator"/>
</dbReference>
<feature type="domain" description="OmpR/PhoB-type" evidence="6">
    <location>
        <begin position="12"/>
        <end position="116"/>
    </location>
</feature>
<evidence type="ECO:0000256" key="3">
    <source>
        <dbReference type="ARBA" id="ARBA00023125"/>
    </source>
</evidence>
<accession>A0ABX1BBM4</accession>
<gene>
    <name evidence="7" type="ORF">HCN51_30850</name>
</gene>
<dbReference type="InterPro" id="IPR027417">
    <property type="entry name" value="P-loop_NTPase"/>
</dbReference>
<dbReference type="PANTHER" id="PTHR35807:SF1">
    <property type="entry name" value="TRANSCRIPTIONAL REGULATOR REDD"/>
    <property type="match status" value="1"/>
</dbReference>
<keyword evidence="3 5" id="KW-0238">DNA-binding</keyword>
<dbReference type="PANTHER" id="PTHR35807">
    <property type="entry name" value="TRANSCRIPTIONAL REGULATOR REDD-RELATED"/>
    <property type="match status" value="1"/>
</dbReference>
<protein>
    <submittedName>
        <fullName evidence="7">AfsR/SARP family transcriptional regulator</fullName>
    </submittedName>
</protein>
<comment type="caution">
    <text evidence="7">The sequence shown here is derived from an EMBL/GenBank/DDBJ whole genome shotgun (WGS) entry which is preliminary data.</text>
</comment>
<dbReference type="SUPFAM" id="SSF46894">
    <property type="entry name" value="C-terminal effector domain of the bipartite response regulators"/>
    <property type="match status" value="1"/>
</dbReference>
<feature type="DNA-binding region" description="OmpR/PhoB-type" evidence="5">
    <location>
        <begin position="12"/>
        <end position="116"/>
    </location>
</feature>
<comment type="similarity">
    <text evidence="1">Belongs to the AfsR/DnrI/RedD regulatory family.</text>
</comment>
<dbReference type="CDD" id="cd15831">
    <property type="entry name" value="BTAD"/>
    <property type="match status" value="1"/>
</dbReference>
<dbReference type="EMBL" id="JAATEP010000025">
    <property type="protein sequence ID" value="NJP93792.1"/>
    <property type="molecule type" value="Genomic_DNA"/>
</dbReference>
<dbReference type="PRINTS" id="PR00364">
    <property type="entry name" value="DISEASERSIST"/>
</dbReference>
<dbReference type="SUPFAM" id="SSF48452">
    <property type="entry name" value="TPR-like"/>
    <property type="match status" value="1"/>
</dbReference>
<reference evidence="7 8" key="1">
    <citation type="submission" date="2020-03" db="EMBL/GenBank/DDBJ databases">
        <title>WGS of actinomycetes isolated from Thailand.</title>
        <authorList>
            <person name="Thawai C."/>
        </authorList>
    </citation>
    <scope>NUCLEOTIDE SEQUENCE [LARGE SCALE GENOMIC DNA]</scope>
    <source>
        <strain evidence="7 8">FMUSA5-5</strain>
    </source>
</reference>
<keyword evidence="8" id="KW-1185">Reference proteome</keyword>
<dbReference type="SMART" id="SM01043">
    <property type="entry name" value="BTAD"/>
    <property type="match status" value="1"/>
</dbReference>
<evidence type="ECO:0000256" key="4">
    <source>
        <dbReference type="ARBA" id="ARBA00023163"/>
    </source>
</evidence>
<organism evidence="7 8">
    <name type="scientific">Nonomuraea composti</name>
    <dbReference type="NCBI Taxonomy" id="2720023"/>
    <lineage>
        <taxon>Bacteria</taxon>
        <taxon>Bacillati</taxon>
        <taxon>Actinomycetota</taxon>
        <taxon>Actinomycetes</taxon>
        <taxon>Streptosporangiales</taxon>
        <taxon>Streptosporangiaceae</taxon>
        <taxon>Nonomuraea</taxon>
    </lineage>
</organism>
<dbReference type="InterPro" id="IPR005158">
    <property type="entry name" value="BTAD"/>
</dbReference>
<dbReference type="RefSeq" id="WP_168014154.1">
    <property type="nucleotide sequence ID" value="NZ_JAATEP010000025.1"/>
</dbReference>
<keyword evidence="2" id="KW-0805">Transcription regulation</keyword>
<evidence type="ECO:0000259" key="6">
    <source>
        <dbReference type="PROSITE" id="PS51755"/>
    </source>
</evidence>
<keyword evidence="4" id="KW-0804">Transcription</keyword>
<dbReference type="Gene3D" id="1.10.10.10">
    <property type="entry name" value="Winged helix-like DNA-binding domain superfamily/Winged helix DNA-binding domain"/>
    <property type="match status" value="1"/>
</dbReference>
<evidence type="ECO:0000256" key="1">
    <source>
        <dbReference type="ARBA" id="ARBA00005820"/>
    </source>
</evidence>
<evidence type="ECO:0000256" key="2">
    <source>
        <dbReference type="ARBA" id="ARBA00023015"/>
    </source>
</evidence>
<evidence type="ECO:0000256" key="5">
    <source>
        <dbReference type="PROSITE-ProRule" id="PRU01091"/>
    </source>
</evidence>
<sequence length="626" mass="67403">MSSLMEERRAPAGGTMMAATRFSILGPVRARRGDGDLRLGGRQQRLVLALLLARAGTVVGLAEMVDTLWERDPPASAVNVVHRYIGTLRRLIEPGLPVRKVGSHLIRHAAGYRLRVAEDSLDLLRFRALAAAARRCDDPEQAVRRYAEALSLWQGPCAAGLEPVSQNLPVFVAIEAERAQIVRDAADTALRAGRERLLLPALRQAVEHSPLDEALQARLILALAATGRQAEALEIYQQVRHRLGDELGIDPGPELLDAYERLLRRRLAPRVAASVAAPAQLPPDHPFFTGRSDLLGRAERLIEEDRRHGRPTVALAVDGMPGVGKTTIAIRLAHRLAPAYPDGQLYADLRGFSADGPLLSAGEVLRGFLASLGLPQEALPAQLHALAGLFRSRMSGRRMLLLLDNCGNFQQVRHVLPGTPGSLAIVTSRVRMIGLITAGGAHPLPVAPPSAHEAREILAHRLGAGRVAAEPRAAEEIIERCGRLPLAIALTAARAVTQPAVTLADIAGELSSARNSLDGFAGLPAAFSWSYQALTPPTARLFRLLALHPGPEVSVEAAAALAGTEPRSAGSGLAELATHMLVQVRGGRSRMHDLLRAYARQLSEEFDTAVERHEARTRLLDFSGDR</sequence>
<dbReference type="Gene3D" id="1.25.40.10">
    <property type="entry name" value="Tetratricopeptide repeat domain"/>
    <property type="match status" value="1"/>
</dbReference>
<dbReference type="SMART" id="SM00862">
    <property type="entry name" value="Trans_reg_C"/>
    <property type="match status" value="1"/>
</dbReference>
<dbReference type="InterPro" id="IPR036388">
    <property type="entry name" value="WH-like_DNA-bd_sf"/>
</dbReference>
<dbReference type="Pfam" id="PF03704">
    <property type="entry name" value="BTAD"/>
    <property type="match status" value="1"/>
</dbReference>
<dbReference type="SUPFAM" id="SSF52540">
    <property type="entry name" value="P-loop containing nucleoside triphosphate hydrolases"/>
    <property type="match status" value="1"/>
</dbReference>
<dbReference type="InterPro" id="IPR016032">
    <property type="entry name" value="Sig_transdc_resp-reg_C-effctor"/>
</dbReference>
<name>A0ABX1BBM4_9ACTN</name>
<evidence type="ECO:0000313" key="7">
    <source>
        <dbReference type="EMBL" id="NJP93792.1"/>
    </source>
</evidence>
<dbReference type="InterPro" id="IPR001867">
    <property type="entry name" value="OmpR/PhoB-type_DNA-bd"/>
</dbReference>
<dbReference type="PROSITE" id="PS51755">
    <property type="entry name" value="OMPR_PHOB"/>
    <property type="match status" value="1"/>
</dbReference>
<dbReference type="Proteomes" id="UP000696294">
    <property type="component" value="Unassembled WGS sequence"/>
</dbReference>
<proteinExistence type="inferred from homology"/>
<dbReference type="InterPro" id="IPR011990">
    <property type="entry name" value="TPR-like_helical_dom_sf"/>
</dbReference>